<protein>
    <recommendedName>
        <fullName evidence="4">PEP-CTERM protein-sorting domain-containing protein</fullName>
    </recommendedName>
</protein>
<organism evidence="2 3">
    <name type="scientific">Rubripirellula obstinata</name>
    <dbReference type="NCBI Taxonomy" id="406547"/>
    <lineage>
        <taxon>Bacteria</taxon>
        <taxon>Pseudomonadati</taxon>
        <taxon>Planctomycetota</taxon>
        <taxon>Planctomycetia</taxon>
        <taxon>Pirellulales</taxon>
        <taxon>Pirellulaceae</taxon>
        <taxon>Rubripirellula</taxon>
    </lineage>
</organism>
<evidence type="ECO:0000313" key="3">
    <source>
        <dbReference type="Proteomes" id="UP000322699"/>
    </source>
</evidence>
<feature type="chain" id="PRO_5022815582" description="PEP-CTERM protein-sorting domain-containing protein" evidence="1">
    <location>
        <begin position="23"/>
        <end position="182"/>
    </location>
</feature>
<proteinExistence type="predicted"/>
<evidence type="ECO:0000256" key="1">
    <source>
        <dbReference type="SAM" id="SignalP"/>
    </source>
</evidence>
<dbReference type="InterPro" id="IPR013424">
    <property type="entry name" value="Ice-binding_C"/>
</dbReference>
<sequence length="182" mass="18862" precursor="true">MKTYQKLAVVLAVIFTTCPAAKADLVISGESFIFAGEGSYTADIFVTAAGEAEDIGGFNLSLDFSDPFLTFESVSYNPVFESLVPVPAGSDPALLGGTDTNFNFISLQVGETSTIASVTFNATGPGFASITPVLFSDSFFGSVATSVNPSASRIGVSAIPEPSSLAALSLAIATGLIRRRRR</sequence>
<comment type="caution">
    <text evidence="2">The sequence shown here is derived from an EMBL/GenBank/DDBJ whole genome shotgun (WGS) entry which is preliminary data.</text>
</comment>
<dbReference type="RefSeq" id="WP_068266233.1">
    <property type="nucleotide sequence ID" value="NZ_LWSK01000113.1"/>
</dbReference>
<accession>A0A5B1CMM3</accession>
<dbReference type="NCBIfam" id="TIGR02595">
    <property type="entry name" value="PEP_CTERM"/>
    <property type="match status" value="1"/>
</dbReference>
<keyword evidence="3" id="KW-1185">Reference proteome</keyword>
<evidence type="ECO:0000313" key="2">
    <source>
        <dbReference type="EMBL" id="KAA1260810.1"/>
    </source>
</evidence>
<feature type="signal peptide" evidence="1">
    <location>
        <begin position="1"/>
        <end position="22"/>
    </location>
</feature>
<gene>
    <name evidence="2" type="ORF">LF1_33520</name>
</gene>
<keyword evidence="1" id="KW-0732">Signal</keyword>
<name>A0A5B1CMM3_9BACT</name>
<dbReference type="EMBL" id="VRLW01000001">
    <property type="protein sequence ID" value="KAA1260810.1"/>
    <property type="molecule type" value="Genomic_DNA"/>
</dbReference>
<reference evidence="2 3" key="1">
    <citation type="submission" date="2019-08" db="EMBL/GenBank/DDBJ databases">
        <title>Deep-cultivation of Planctomycetes and their phenomic and genomic characterization uncovers novel biology.</title>
        <authorList>
            <person name="Wiegand S."/>
            <person name="Jogler M."/>
            <person name="Boedeker C."/>
            <person name="Pinto D."/>
            <person name="Vollmers J."/>
            <person name="Rivas-Marin E."/>
            <person name="Kohn T."/>
            <person name="Peeters S.H."/>
            <person name="Heuer A."/>
            <person name="Rast P."/>
            <person name="Oberbeckmann S."/>
            <person name="Bunk B."/>
            <person name="Jeske O."/>
            <person name="Meyerdierks A."/>
            <person name="Storesund J.E."/>
            <person name="Kallscheuer N."/>
            <person name="Luecker S."/>
            <person name="Lage O.M."/>
            <person name="Pohl T."/>
            <person name="Merkel B.J."/>
            <person name="Hornburger P."/>
            <person name="Mueller R.-W."/>
            <person name="Bruemmer F."/>
            <person name="Labrenz M."/>
            <person name="Spormann A.M."/>
            <person name="Op Den Camp H."/>
            <person name="Overmann J."/>
            <person name="Amann R."/>
            <person name="Jetten M.S.M."/>
            <person name="Mascher T."/>
            <person name="Medema M.H."/>
            <person name="Devos D.P."/>
            <person name="Kaster A.-K."/>
            <person name="Ovreas L."/>
            <person name="Rohde M."/>
            <person name="Galperin M.Y."/>
            <person name="Jogler C."/>
        </authorList>
    </citation>
    <scope>NUCLEOTIDE SEQUENCE [LARGE SCALE GENOMIC DNA]</scope>
    <source>
        <strain evidence="2 3">LF1</strain>
    </source>
</reference>
<dbReference type="AlphaFoldDB" id="A0A5B1CMM3"/>
<dbReference type="Proteomes" id="UP000322699">
    <property type="component" value="Unassembled WGS sequence"/>
</dbReference>
<evidence type="ECO:0008006" key="4">
    <source>
        <dbReference type="Google" id="ProtNLM"/>
    </source>
</evidence>